<dbReference type="EMBL" id="OV725077">
    <property type="protein sequence ID" value="CAH1392248.1"/>
    <property type="molecule type" value="Genomic_DNA"/>
</dbReference>
<sequence>MVKELTMSMHLAQVLEPLHVIVSIISQIRARLHAYSHEPDSNQSKRILELIIIERKLEVVLNQLIEEYGKDIIRIFYISTGRMTLSLSTSLIFLIPERYGDFFFLIPVFLFLIIANMYRVWSVADAAQFVRYQILWEKCTSESGPGSDMSSEGIQGICEEERTPADRLVQADEEDLRRSSLEEKSSIGEERMETDGTGSLPSLIAKEQEQKSRTQNLN</sequence>
<organism evidence="3 4">
    <name type="scientific">Nezara viridula</name>
    <name type="common">Southern green stink bug</name>
    <name type="synonym">Cimex viridulus</name>
    <dbReference type="NCBI Taxonomy" id="85310"/>
    <lineage>
        <taxon>Eukaryota</taxon>
        <taxon>Metazoa</taxon>
        <taxon>Ecdysozoa</taxon>
        <taxon>Arthropoda</taxon>
        <taxon>Hexapoda</taxon>
        <taxon>Insecta</taxon>
        <taxon>Pterygota</taxon>
        <taxon>Neoptera</taxon>
        <taxon>Paraneoptera</taxon>
        <taxon>Hemiptera</taxon>
        <taxon>Heteroptera</taxon>
        <taxon>Panheteroptera</taxon>
        <taxon>Pentatomomorpha</taxon>
        <taxon>Pentatomoidea</taxon>
        <taxon>Pentatomidae</taxon>
        <taxon>Pentatominae</taxon>
        <taxon>Nezara</taxon>
    </lineage>
</organism>
<keyword evidence="2" id="KW-0472">Membrane</keyword>
<evidence type="ECO:0000313" key="3">
    <source>
        <dbReference type="EMBL" id="CAH1392248.1"/>
    </source>
</evidence>
<accession>A0A9P0GZU9</accession>
<name>A0A9P0GZU9_NEZVI</name>
<gene>
    <name evidence="3" type="ORF">NEZAVI_LOCUS3104</name>
</gene>
<evidence type="ECO:0000256" key="2">
    <source>
        <dbReference type="SAM" id="Phobius"/>
    </source>
</evidence>
<feature type="compositionally biased region" description="Basic and acidic residues" evidence="1">
    <location>
        <begin position="175"/>
        <end position="194"/>
    </location>
</feature>
<dbReference type="AlphaFoldDB" id="A0A9P0GZU9"/>
<keyword evidence="2" id="KW-1133">Transmembrane helix</keyword>
<protein>
    <submittedName>
        <fullName evidence="3">Uncharacterized protein</fullName>
    </submittedName>
</protein>
<feature type="region of interest" description="Disordered" evidence="1">
    <location>
        <begin position="163"/>
        <end position="218"/>
    </location>
</feature>
<feature type="transmembrane region" description="Helical" evidence="2">
    <location>
        <begin position="102"/>
        <end position="121"/>
    </location>
</feature>
<evidence type="ECO:0000256" key="1">
    <source>
        <dbReference type="SAM" id="MobiDB-lite"/>
    </source>
</evidence>
<feature type="transmembrane region" description="Helical" evidence="2">
    <location>
        <begin position="75"/>
        <end position="96"/>
    </location>
</feature>
<reference evidence="3" key="1">
    <citation type="submission" date="2022-01" db="EMBL/GenBank/DDBJ databases">
        <authorList>
            <person name="King R."/>
        </authorList>
    </citation>
    <scope>NUCLEOTIDE SEQUENCE</scope>
</reference>
<evidence type="ECO:0000313" key="4">
    <source>
        <dbReference type="Proteomes" id="UP001152798"/>
    </source>
</evidence>
<dbReference type="Proteomes" id="UP001152798">
    <property type="component" value="Chromosome 1"/>
</dbReference>
<keyword evidence="2" id="KW-0812">Transmembrane</keyword>
<keyword evidence="4" id="KW-1185">Reference proteome</keyword>
<proteinExistence type="predicted"/>